<evidence type="ECO:0000256" key="4">
    <source>
        <dbReference type="ARBA" id="ARBA00022989"/>
    </source>
</evidence>
<feature type="transmembrane region" description="Helical" evidence="6">
    <location>
        <begin position="197"/>
        <end position="217"/>
    </location>
</feature>
<keyword evidence="2" id="KW-0813">Transport</keyword>
<protein>
    <submittedName>
        <fullName evidence="7">Amino acid permease</fullName>
    </submittedName>
</protein>
<keyword evidence="4 6" id="KW-1133">Transmembrane helix</keyword>
<feature type="transmembrane region" description="Helical" evidence="6">
    <location>
        <begin position="329"/>
        <end position="348"/>
    </location>
</feature>
<dbReference type="GO" id="GO:0016020">
    <property type="term" value="C:membrane"/>
    <property type="evidence" value="ECO:0007669"/>
    <property type="project" value="UniProtKB-SubCell"/>
</dbReference>
<dbReference type="Pfam" id="PF13520">
    <property type="entry name" value="AA_permease_2"/>
    <property type="match status" value="1"/>
</dbReference>
<dbReference type="AlphaFoldDB" id="A0A3M8T731"/>
<dbReference type="EMBL" id="RIBS01000001">
    <property type="protein sequence ID" value="RNF86452.1"/>
    <property type="molecule type" value="Genomic_DNA"/>
</dbReference>
<evidence type="ECO:0000256" key="3">
    <source>
        <dbReference type="ARBA" id="ARBA00022692"/>
    </source>
</evidence>
<keyword evidence="8" id="KW-1185">Reference proteome</keyword>
<reference evidence="7 8" key="1">
    <citation type="submission" date="2018-11" db="EMBL/GenBank/DDBJ databases">
        <title>Lysobacter cryohumiis sp. nov., isolated from soil in the Tianshan Mountains, Xinjiang, China.</title>
        <authorList>
            <person name="Luo Y."/>
            <person name="Sheng H."/>
        </authorList>
    </citation>
    <scope>NUCLEOTIDE SEQUENCE [LARGE SCALE GENOMIC DNA]</scope>
    <source>
        <strain evidence="7 8">ZS60</strain>
    </source>
</reference>
<dbReference type="Gene3D" id="1.20.1740.10">
    <property type="entry name" value="Amino acid/polyamine transporter I"/>
    <property type="match status" value="1"/>
</dbReference>
<gene>
    <name evidence="7" type="ORF">EER27_03295</name>
</gene>
<name>A0A3M8T731_9GAMM</name>
<accession>A0A3M8T731</accession>
<dbReference type="PIRSF" id="PIRSF006060">
    <property type="entry name" value="AA_transporter"/>
    <property type="match status" value="1"/>
</dbReference>
<feature type="transmembrane region" description="Helical" evidence="6">
    <location>
        <begin position="434"/>
        <end position="455"/>
    </location>
</feature>
<sequence>MLFERRKPLDLILATAEKRSLKRQLGAFDLMMLGIGAVIGTGIFVLTAVAANKAGPGMMYSFVIAGIVCALTALIYSEIAAMVPVSGSAYTYSYAVLGELIAWMVGWALILEYAVAAGAVSVGWSGYANGFLAHHGFGLPDILTAGPFYTETLANGTQAVHMVDGVEHKGGFNLIAFLLALVVTALLAVGTSKSAKVTAVLVMVKIAALTAFIALAFPAVDSANFEPMLPNGWGTPLGGVGVLGAAASIFFAYVGFDAVSTAAEETKNPNRNIPIGLIGSLGICTVFYLLVAYTAVGSMGAQPGGPLSQSQEPLAFVLRTIGWPVVGDWVAGAAIIALPSVVLMMMFGQTRILFTMSRDGLLPEKLSRVHPKFHTPHVVTWITGVFVAFFAALFPVDILADISNAGTLFAFFMVAAGVMVLRKTEPNRPRPFRTPLVWIVGPLAMAGCLLLFFSLGWNPTIKFFCGWAIFGLIVYFLYARRSSHLAPGNEGLLHGYADNKLPADPLIQEGPSAGP</sequence>
<evidence type="ECO:0000256" key="5">
    <source>
        <dbReference type="ARBA" id="ARBA00023136"/>
    </source>
</evidence>
<comment type="caution">
    <text evidence="7">The sequence shown here is derived from an EMBL/GenBank/DDBJ whole genome shotgun (WGS) entry which is preliminary data.</text>
</comment>
<feature type="transmembrane region" description="Helical" evidence="6">
    <location>
        <begin position="461"/>
        <end position="478"/>
    </location>
</feature>
<dbReference type="Proteomes" id="UP000267049">
    <property type="component" value="Unassembled WGS sequence"/>
</dbReference>
<dbReference type="RefSeq" id="WP_123086567.1">
    <property type="nucleotide sequence ID" value="NZ_RIBS01000001.1"/>
</dbReference>
<feature type="transmembrane region" description="Helical" evidence="6">
    <location>
        <begin position="171"/>
        <end position="190"/>
    </location>
</feature>
<evidence type="ECO:0000256" key="1">
    <source>
        <dbReference type="ARBA" id="ARBA00004141"/>
    </source>
</evidence>
<comment type="subcellular location">
    <subcellularLocation>
        <location evidence="1">Membrane</location>
        <topology evidence="1">Multi-pass membrane protein</topology>
    </subcellularLocation>
</comment>
<dbReference type="PANTHER" id="PTHR43243:SF4">
    <property type="entry name" value="CATIONIC AMINO ACID TRANSPORTER 4"/>
    <property type="match status" value="1"/>
</dbReference>
<dbReference type="PANTHER" id="PTHR43243">
    <property type="entry name" value="INNER MEMBRANE TRANSPORTER YGJI-RELATED"/>
    <property type="match status" value="1"/>
</dbReference>
<keyword evidence="5 6" id="KW-0472">Membrane</keyword>
<feature type="transmembrane region" description="Helical" evidence="6">
    <location>
        <begin position="57"/>
        <end position="77"/>
    </location>
</feature>
<evidence type="ECO:0000256" key="2">
    <source>
        <dbReference type="ARBA" id="ARBA00022448"/>
    </source>
</evidence>
<dbReference type="InterPro" id="IPR002293">
    <property type="entry name" value="AA/rel_permease1"/>
</dbReference>
<feature type="transmembrane region" description="Helical" evidence="6">
    <location>
        <begin position="237"/>
        <end position="256"/>
    </location>
</feature>
<dbReference type="GO" id="GO:0015171">
    <property type="term" value="F:amino acid transmembrane transporter activity"/>
    <property type="evidence" value="ECO:0007669"/>
    <property type="project" value="TreeGrafter"/>
</dbReference>
<evidence type="ECO:0000313" key="7">
    <source>
        <dbReference type="EMBL" id="RNF86452.1"/>
    </source>
</evidence>
<organism evidence="7 8">
    <name type="scientific">Montanilutibacter psychrotolerans</name>
    <dbReference type="NCBI Taxonomy" id="1327343"/>
    <lineage>
        <taxon>Bacteria</taxon>
        <taxon>Pseudomonadati</taxon>
        <taxon>Pseudomonadota</taxon>
        <taxon>Gammaproteobacteria</taxon>
        <taxon>Lysobacterales</taxon>
        <taxon>Lysobacteraceae</taxon>
        <taxon>Montanilutibacter</taxon>
    </lineage>
</organism>
<proteinExistence type="predicted"/>
<feature type="transmembrane region" description="Helical" evidence="6">
    <location>
        <begin position="402"/>
        <end position="422"/>
    </location>
</feature>
<evidence type="ECO:0000256" key="6">
    <source>
        <dbReference type="SAM" id="Phobius"/>
    </source>
</evidence>
<feature type="transmembrane region" description="Helical" evidence="6">
    <location>
        <begin position="28"/>
        <end position="51"/>
    </location>
</feature>
<feature type="transmembrane region" description="Helical" evidence="6">
    <location>
        <begin position="378"/>
        <end position="396"/>
    </location>
</feature>
<evidence type="ECO:0000313" key="8">
    <source>
        <dbReference type="Proteomes" id="UP000267049"/>
    </source>
</evidence>
<dbReference type="OrthoDB" id="9804700at2"/>
<feature type="transmembrane region" description="Helical" evidence="6">
    <location>
        <begin position="277"/>
        <end position="296"/>
    </location>
</feature>
<keyword evidence="3 6" id="KW-0812">Transmembrane</keyword>